<feature type="compositionally biased region" description="Acidic residues" evidence="1">
    <location>
        <begin position="86"/>
        <end position="99"/>
    </location>
</feature>
<protein>
    <submittedName>
        <fullName evidence="2">Uncharacterized protein</fullName>
    </submittedName>
</protein>
<dbReference type="STRING" id="47428.A0A284RAE1"/>
<sequence length="443" mass="48978">MSSIFTATLPVPLFTSSEMSAQAVAPPPFGSAASLSDMTDFLSSLAAVGFFSGDAFGGPSGDAFAGPSGEAFRDDSSEALEHEGDILDEDDDEDSSESEDEKKAGMDEYVDSSSNGETMVFFGKTRKDFTRRWVVVYHNKFFDPVRDARLTSPELIGVFNSPPGSKYPKMVEGVLDLGPQLCLAGCKIVHVTRKERRRLDKKLKRRKGQLGRWYQNHKPNQVESRRTLVKLDIGRKRAGQAVQKFSNRYYDLLVAPKVKDEAERRGVRINDLPLVKEFTQREWENATPEIQDKIRKDVVEEKELIAKLKGVSPGNIHLSPEQKALVLKGIGAELRNIFNQLVALSDWGFVIIGVGINPESGKLQSSSWNYGTDLESGAQFFDWFDDVAELGMVPGGVPGDKRGSSEYFGAPLVAHMRNVEHVYAALHPMDVDSEPQTSNSAHT</sequence>
<keyword evidence="3" id="KW-1185">Reference proteome</keyword>
<gene>
    <name evidence="2" type="ORF">ARMOST_09071</name>
</gene>
<dbReference type="Proteomes" id="UP000219338">
    <property type="component" value="Unassembled WGS sequence"/>
</dbReference>
<proteinExistence type="predicted"/>
<evidence type="ECO:0000313" key="3">
    <source>
        <dbReference type="Proteomes" id="UP000219338"/>
    </source>
</evidence>
<evidence type="ECO:0000313" key="2">
    <source>
        <dbReference type="EMBL" id="SJL05735.1"/>
    </source>
</evidence>
<evidence type="ECO:0000256" key="1">
    <source>
        <dbReference type="SAM" id="MobiDB-lite"/>
    </source>
</evidence>
<feature type="region of interest" description="Disordered" evidence="1">
    <location>
        <begin position="83"/>
        <end position="111"/>
    </location>
</feature>
<organism evidence="2 3">
    <name type="scientific">Armillaria ostoyae</name>
    <name type="common">Armillaria root rot fungus</name>
    <dbReference type="NCBI Taxonomy" id="47428"/>
    <lineage>
        <taxon>Eukaryota</taxon>
        <taxon>Fungi</taxon>
        <taxon>Dikarya</taxon>
        <taxon>Basidiomycota</taxon>
        <taxon>Agaricomycotina</taxon>
        <taxon>Agaricomycetes</taxon>
        <taxon>Agaricomycetidae</taxon>
        <taxon>Agaricales</taxon>
        <taxon>Marasmiineae</taxon>
        <taxon>Physalacriaceae</taxon>
        <taxon>Armillaria</taxon>
    </lineage>
</organism>
<name>A0A284RAE1_ARMOS</name>
<dbReference type="OrthoDB" id="3063166at2759"/>
<reference evidence="3" key="1">
    <citation type="journal article" date="2017" name="Nat. Ecol. Evol.">
        <title>Genome expansion and lineage-specific genetic innovations in the forest pathogenic fungi Armillaria.</title>
        <authorList>
            <person name="Sipos G."/>
            <person name="Prasanna A.N."/>
            <person name="Walter M.C."/>
            <person name="O'Connor E."/>
            <person name="Balint B."/>
            <person name="Krizsan K."/>
            <person name="Kiss B."/>
            <person name="Hess J."/>
            <person name="Varga T."/>
            <person name="Slot J."/>
            <person name="Riley R."/>
            <person name="Boka B."/>
            <person name="Rigling D."/>
            <person name="Barry K."/>
            <person name="Lee J."/>
            <person name="Mihaltcheva S."/>
            <person name="LaButti K."/>
            <person name="Lipzen A."/>
            <person name="Waldron R."/>
            <person name="Moloney N.M."/>
            <person name="Sperisen C."/>
            <person name="Kredics L."/>
            <person name="Vagvoelgyi C."/>
            <person name="Patrignani A."/>
            <person name="Fitzpatrick D."/>
            <person name="Nagy I."/>
            <person name="Doyle S."/>
            <person name="Anderson J.B."/>
            <person name="Grigoriev I.V."/>
            <person name="Gueldener U."/>
            <person name="Muensterkoetter M."/>
            <person name="Nagy L.G."/>
        </authorList>
    </citation>
    <scope>NUCLEOTIDE SEQUENCE [LARGE SCALE GENOMIC DNA]</scope>
    <source>
        <strain evidence="3">C18/9</strain>
    </source>
</reference>
<accession>A0A284RAE1</accession>
<dbReference type="AlphaFoldDB" id="A0A284RAE1"/>
<dbReference type="EMBL" id="FUEG01000006">
    <property type="protein sequence ID" value="SJL05735.1"/>
    <property type="molecule type" value="Genomic_DNA"/>
</dbReference>